<dbReference type="GeneID" id="100413001"/>
<dbReference type="FunFam" id="1.10.10.10:FF:000214">
    <property type="entry name" value="Methylated-DNA--protein-cysteine methyltransferase"/>
    <property type="match status" value="1"/>
</dbReference>
<dbReference type="GO" id="GO:0006281">
    <property type="term" value="P:DNA repair"/>
    <property type="evidence" value="ECO:0007669"/>
    <property type="project" value="UniProtKB-KW"/>
</dbReference>
<evidence type="ECO:0000256" key="13">
    <source>
        <dbReference type="ARBA" id="ARBA00022833"/>
    </source>
</evidence>
<dbReference type="InterPro" id="IPR036217">
    <property type="entry name" value="MethylDNA_cys_MeTrfase_DNAb"/>
</dbReference>
<dbReference type="Gene3D" id="1.10.10.10">
    <property type="entry name" value="Winged helix-like DNA-binding domain superfamily/Winged helix DNA-binding domain"/>
    <property type="match status" value="1"/>
</dbReference>
<keyword evidence="16" id="KW-0539">Nucleus</keyword>
<dbReference type="SUPFAM" id="SSF46767">
    <property type="entry name" value="Methylated DNA-protein cysteine methyltransferase, C-terminal domain"/>
    <property type="match status" value="1"/>
</dbReference>
<evidence type="ECO:0000256" key="11">
    <source>
        <dbReference type="ARBA" id="ARBA00022723"/>
    </source>
</evidence>
<keyword evidence="15" id="KW-0234">DNA repair</keyword>
<evidence type="ECO:0000256" key="12">
    <source>
        <dbReference type="ARBA" id="ARBA00022763"/>
    </source>
</evidence>
<evidence type="ECO:0000256" key="7">
    <source>
        <dbReference type="ARBA" id="ARBA00015377"/>
    </source>
</evidence>
<gene>
    <name evidence="22" type="primary">MGMT</name>
</gene>
<evidence type="ECO:0000256" key="5">
    <source>
        <dbReference type="ARBA" id="ARBA00008711"/>
    </source>
</evidence>
<dbReference type="SUPFAM" id="SSF53155">
    <property type="entry name" value="Methylated DNA-protein cysteine methyltransferase domain"/>
    <property type="match status" value="2"/>
</dbReference>
<dbReference type="InterPro" id="IPR014048">
    <property type="entry name" value="MethylDNA_cys_MeTrfase_DNA-bd"/>
</dbReference>
<dbReference type="Ensembl" id="ENSCJAT00000027900.4">
    <property type="protein sequence ID" value="ENSCJAP00000026398.4"/>
    <property type="gene ID" value="ENSCJAG00000014351.5"/>
</dbReference>
<organism evidence="22 23">
    <name type="scientific">Callithrix jacchus</name>
    <name type="common">White-tufted-ear marmoset</name>
    <name type="synonym">Simia Jacchus</name>
    <dbReference type="NCBI Taxonomy" id="9483"/>
    <lineage>
        <taxon>Eukaryota</taxon>
        <taxon>Metazoa</taxon>
        <taxon>Chordata</taxon>
        <taxon>Craniata</taxon>
        <taxon>Vertebrata</taxon>
        <taxon>Euteleostomi</taxon>
        <taxon>Mammalia</taxon>
        <taxon>Eutheria</taxon>
        <taxon>Euarchontoglires</taxon>
        <taxon>Primates</taxon>
        <taxon>Haplorrhini</taxon>
        <taxon>Platyrrhini</taxon>
        <taxon>Cebidae</taxon>
        <taxon>Callitrichinae</taxon>
        <taxon>Callithrix</taxon>
        <taxon>Callithrix</taxon>
    </lineage>
</organism>
<evidence type="ECO:0000256" key="6">
    <source>
        <dbReference type="ARBA" id="ARBA00011918"/>
    </source>
</evidence>
<evidence type="ECO:0000256" key="3">
    <source>
        <dbReference type="ARBA" id="ARBA00003317"/>
    </source>
</evidence>
<comment type="catalytic activity">
    <reaction evidence="1">
        <text>a 4-O-methyl-thymidine in DNA + L-cysteinyl-[protein] = a thymidine in DNA + S-methyl-L-cysteinyl-[protein]</text>
        <dbReference type="Rhea" id="RHEA:53428"/>
        <dbReference type="Rhea" id="RHEA-COMP:10131"/>
        <dbReference type="Rhea" id="RHEA-COMP:10132"/>
        <dbReference type="Rhea" id="RHEA-COMP:13555"/>
        <dbReference type="Rhea" id="RHEA-COMP:13556"/>
        <dbReference type="ChEBI" id="CHEBI:29950"/>
        <dbReference type="ChEBI" id="CHEBI:82612"/>
        <dbReference type="ChEBI" id="CHEBI:137386"/>
        <dbReference type="ChEBI" id="CHEBI:137387"/>
        <dbReference type="EC" id="2.1.1.63"/>
    </reaction>
</comment>
<dbReference type="PROSITE" id="PS00374">
    <property type="entry name" value="MGMT"/>
    <property type="match status" value="1"/>
</dbReference>
<evidence type="ECO:0000259" key="21">
    <source>
        <dbReference type="Pfam" id="PF02870"/>
    </source>
</evidence>
<evidence type="ECO:0000256" key="8">
    <source>
        <dbReference type="ARBA" id="ARBA00022553"/>
    </source>
</evidence>
<evidence type="ECO:0000256" key="18">
    <source>
        <dbReference type="ARBA" id="ARBA00031621"/>
    </source>
</evidence>
<comment type="subcellular location">
    <subcellularLocation>
        <location evidence="4">Nucleus</location>
    </subcellularLocation>
</comment>
<evidence type="ECO:0000256" key="19">
    <source>
        <dbReference type="ARBA" id="ARBA00049348"/>
    </source>
</evidence>
<accession>A0A8J8YT53</accession>
<keyword evidence="8" id="KW-0597">Phosphoprotein</keyword>
<evidence type="ECO:0000259" key="20">
    <source>
        <dbReference type="Pfam" id="PF01035"/>
    </source>
</evidence>
<sequence length="294" mass="31445">MRSFPAPAAGRACAASQATIESLRFWFPALPGNPSPKGRGEKCLQSSVLGKMDKTCEMKRTTLDSPLGKLELSGCEQGLHKISFLGQGTPAAERLRSVAGQPCPPARAKSPRCLVNMQFSQHLPRRSNSAMEVPAPAEVLRGPEPLKQCAAWLNAYFQQPEAIEELPVPALHHPVFQQESFTRQVLWELLKAVKFGEVVSYQQLAALAGNPKAARAVGGAMRSNPVPILIPCHRVVCSSGAMGNYSGGLAVKEWLLVHEGHRVGKPALGRSSRRAGAWLRAVGPTSGSPPAGPN</sequence>
<evidence type="ECO:0000256" key="16">
    <source>
        <dbReference type="ARBA" id="ARBA00023242"/>
    </source>
</evidence>
<dbReference type="NCBIfam" id="TIGR00589">
    <property type="entry name" value="ogt"/>
    <property type="match status" value="1"/>
</dbReference>
<feature type="domain" description="Methylated-DNA-[protein]-cysteine S-methyltransferase DNA binding" evidence="20">
    <location>
        <begin position="184"/>
        <end position="260"/>
    </location>
</feature>
<dbReference type="OrthoDB" id="1907495at2759"/>
<feature type="domain" description="Methylguanine DNA methyltransferase ribonuclease-like" evidence="21">
    <location>
        <begin position="58"/>
        <end position="91"/>
    </location>
</feature>
<keyword evidence="23" id="KW-1185">Reference proteome</keyword>
<comment type="similarity">
    <text evidence="5">Belongs to the MGMT family.</text>
</comment>
<evidence type="ECO:0000256" key="4">
    <source>
        <dbReference type="ARBA" id="ARBA00004123"/>
    </source>
</evidence>
<dbReference type="GO" id="GO:0032259">
    <property type="term" value="P:methylation"/>
    <property type="evidence" value="ECO:0007669"/>
    <property type="project" value="UniProtKB-KW"/>
</dbReference>
<name>A0A8J8YT53_CALJA</name>
<evidence type="ECO:0000256" key="17">
    <source>
        <dbReference type="ARBA" id="ARBA00030795"/>
    </source>
</evidence>
<comment type="cofactor">
    <cofactor evidence="2">
        <name>Zn(2+)</name>
        <dbReference type="ChEBI" id="CHEBI:29105"/>
    </cofactor>
</comment>
<dbReference type="OMA" id="KYCMTWL"/>
<evidence type="ECO:0000256" key="1">
    <source>
        <dbReference type="ARBA" id="ARBA00001286"/>
    </source>
</evidence>
<dbReference type="InterPro" id="IPR036388">
    <property type="entry name" value="WH-like_DNA-bd_sf"/>
</dbReference>
<dbReference type="RefSeq" id="XP_035125390.1">
    <property type="nucleotide sequence ID" value="XM_035269499.2"/>
</dbReference>
<dbReference type="HOGENOM" id="CLU_000445_52_2_1"/>
<dbReference type="InterPro" id="IPR008332">
    <property type="entry name" value="MethylG_MeTrfase_N"/>
</dbReference>
<keyword evidence="10" id="KW-0808">Transferase</keyword>
<dbReference type="GO" id="GO:0003908">
    <property type="term" value="F:methylated-DNA-[protein]-cysteine S-methyltransferase activity"/>
    <property type="evidence" value="ECO:0007669"/>
    <property type="project" value="UniProtKB-EC"/>
</dbReference>
<dbReference type="AlphaFoldDB" id="A0A8J8YT53"/>
<dbReference type="GO" id="GO:0003677">
    <property type="term" value="F:DNA binding"/>
    <property type="evidence" value="ECO:0007669"/>
    <property type="project" value="UniProtKB-KW"/>
</dbReference>
<dbReference type="InterPro" id="IPR001497">
    <property type="entry name" value="MethylDNA_cys_MeTrfase_AS"/>
</dbReference>
<dbReference type="PANTHER" id="PTHR46460">
    <property type="entry name" value="METHYLATED-DNA--PROTEIN-CYSTEINE METHYLTRANSFERASE"/>
    <property type="match status" value="1"/>
</dbReference>
<reference evidence="22" key="1">
    <citation type="submission" date="2009-03" db="EMBL/GenBank/DDBJ databases">
        <authorList>
            <person name="Warren W."/>
            <person name="Ye L."/>
            <person name="Minx P."/>
            <person name="Worley K."/>
            <person name="Gibbs R."/>
            <person name="Wilson R.K."/>
        </authorList>
    </citation>
    <scope>NUCLEOTIDE SEQUENCE [LARGE SCALE GENOMIC DNA]</scope>
</reference>
<reference evidence="22" key="3">
    <citation type="submission" date="2025-09" db="UniProtKB">
        <authorList>
            <consortium name="Ensembl"/>
        </authorList>
    </citation>
    <scope>IDENTIFICATION</scope>
</reference>
<reference evidence="22" key="2">
    <citation type="submission" date="2025-08" db="UniProtKB">
        <authorList>
            <consortium name="Ensembl"/>
        </authorList>
    </citation>
    <scope>IDENTIFICATION</scope>
</reference>
<dbReference type="Pfam" id="PF02870">
    <property type="entry name" value="Methyltransf_1N"/>
    <property type="match status" value="1"/>
</dbReference>
<proteinExistence type="inferred from homology"/>
<dbReference type="EC" id="2.1.1.63" evidence="6"/>
<keyword evidence="11" id="KW-0479">Metal-binding</keyword>
<evidence type="ECO:0000313" key="23">
    <source>
        <dbReference type="Proteomes" id="UP000008225"/>
    </source>
</evidence>
<dbReference type="CTD" id="4255"/>
<evidence type="ECO:0000256" key="2">
    <source>
        <dbReference type="ARBA" id="ARBA00001947"/>
    </source>
</evidence>
<evidence type="ECO:0000256" key="9">
    <source>
        <dbReference type="ARBA" id="ARBA00022603"/>
    </source>
</evidence>
<dbReference type="InterPro" id="IPR036631">
    <property type="entry name" value="MGMT_N_sf"/>
</dbReference>
<dbReference type="Gene3D" id="3.30.160.70">
    <property type="entry name" value="Methylated DNA-protein cysteine methyltransferase domain"/>
    <property type="match status" value="1"/>
</dbReference>
<comment type="function">
    <text evidence="3">Involved in the cellular defense against the biological effects of O6-methylguanine (O6-MeG) and O4-methylthymine (O4-MeT) in DNA. Repairs the methylated nucleobase in DNA by stoichiometrically transferring the methyl group to a cysteine residue in the enzyme. This is a suicide reaction: the enzyme is irreversibly inactivated.</text>
</comment>
<keyword evidence="14" id="KW-0238">DNA-binding</keyword>
<evidence type="ECO:0000256" key="14">
    <source>
        <dbReference type="ARBA" id="ARBA00023125"/>
    </source>
</evidence>
<protein>
    <recommendedName>
        <fullName evidence="7">Methylated-DNA--protein-cysteine methyltransferase</fullName>
        <ecNumber evidence="6">2.1.1.63</ecNumber>
    </recommendedName>
    <alternativeName>
        <fullName evidence="17">6-O-methylguanine-DNA methyltransferase</fullName>
    </alternativeName>
    <alternativeName>
        <fullName evidence="18">O-6-methylguanine-DNA-alkyltransferase</fullName>
    </alternativeName>
</protein>
<keyword evidence="12" id="KW-0227">DNA damage</keyword>
<keyword evidence="13" id="KW-0862">Zinc</keyword>
<dbReference type="GeneTree" id="ENSGT00390000015799"/>
<keyword evidence="9" id="KW-0489">Methyltransferase</keyword>
<evidence type="ECO:0000313" key="22">
    <source>
        <dbReference type="Ensembl" id="ENSCJAP00000026398.4"/>
    </source>
</evidence>
<evidence type="ECO:0000256" key="15">
    <source>
        <dbReference type="ARBA" id="ARBA00023204"/>
    </source>
</evidence>
<evidence type="ECO:0000256" key="10">
    <source>
        <dbReference type="ARBA" id="ARBA00022679"/>
    </source>
</evidence>
<dbReference type="GO" id="GO:0005654">
    <property type="term" value="C:nucleoplasm"/>
    <property type="evidence" value="ECO:0007669"/>
    <property type="project" value="TreeGrafter"/>
</dbReference>
<dbReference type="Pfam" id="PF01035">
    <property type="entry name" value="DNA_binding_1"/>
    <property type="match status" value="1"/>
</dbReference>
<dbReference type="FunFam" id="3.30.160.70:FF:000001">
    <property type="entry name" value="Methylated-DNA--protein-cysteine methyltransferase"/>
    <property type="match status" value="2"/>
</dbReference>
<dbReference type="Proteomes" id="UP000008225">
    <property type="component" value="Chromosome 12"/>
</dbReference>
<dbReference type="PANTHER" id="PTHR46460:SF1">
    <property type="entry name" value="METHYLATED-DNA--PROTEIN-CYSTEINE METHYLTRANSFERASE"/>
    <property type="match status" value="1"/>
</dbReference>
<dbReference type="GO" id="GO:0046872">
    <property type="term" value="F:metal ion binding"/>
    <property type="evidence" value="ECO:0007669"/>
    <property type="project" value="UniProtKB-KW"/>
</dbReference>
<comment type="catalytic activity">
    <reaction evidence="19">
        <text>a 6-O-methyl-2'-deoxyguanosine in DNA + L-cysteinyl-[protein] = S-methyl-L-cysteinyl-[protein] + a 2'-deoxyguanosine in DNA</text>
        <dbReference type="Rhea" id="RHEA:24000"/>
        <dbReference type="Rhea" id="RHEA-COMP:10131"/>
        <dbReference type="Rhea" id="RHEA-COMP:10132"/>
        <dbReference type="Rhea" id="RHEA-COMP:11367"/>
        <dbReference type="Rhea" id="RHEA-COMP:11368"/>
        <dbReference type="ChEBI" id="CHEBI:29950"/>
        <dbReference type="ChEBI" id="CHEBI:82612"/>
        <dbReference type="ChEBI" id="CHEBI:85445"/>
        <dbReference type="ChEBI" id="CHEBI:85448"/>
        <dbReference type="EC" id="2.1.1.63"/>
    </reaction>
</comment>
<dbReference type="CDD" id="cd06445">
    <property type="entry name" value="ATase"/>
    <property type="match status" value="1"/>
</dbReference>